<dbReference type="Proteomes" id="UP000292702">
    <property type="component" value="Unassembled WGS sequence"/>
</dbReference>
<dbReference type="OrthoDB" id="3188871at2759"/>
<sequence length="181" mass="19231">MSAAIVLPTLTNWLKQHLTTLYTATDRTAFNNAFSAFLTQDASITVNGSNVTHDEYMQQLLGQKFEESGAQVNFLATVEVPADADQPVLAGDVGTSFQATIDEKFLVLGAPETRSVNSSLNVVIIQDPSIKKPNLPGRGGAFDPRRVSVLNQITVSKQNAVLIPLPNPGQGSQPAAPVSGN</sequence>
<dbReference type="EMBL" id="RWJN01000372">
    <property type="protein sequence ID" value="TCD62436.1"/>
    <property type="molecule type" value="Genomic_DNA"/>
</dbReference>
<reference evidence="1 2" key="1">
    <citation type="submission" date="2018-11" db="EMBL/GenBank/DDBJ databases">
        <title>Genome assembly of Steccherinum ochraceum LE-BIN_3174, the white-rot fungus of the Steccherinaceae family (The Residual Polyporoid clade, Polyporales, Basidiomycota).</title>
        <authorList>
            <person name="Fedorova T.V."/>
            <person name="Glazunova O.A."/>
            <person name="Landesman E.O."/>
            <person name="Moiseenko K.V."/>
            <person name="Psurtseva N.V."/>
            <person name="Savinova O.S."/>
            <person name="Shakhova N.V."/>
            <person name="Tyazhelova T.V."/>
            <person name="Vasina D.V."/>
        </authorList>
    </citation>
    <scope>NUCLEOTIDE SEQUENCE [LARGE SCALE GENOMIC DNA]</scope>
    <source>
        <strain evidence="1 2">LE-BIN_3174</strain>
    </source>
</reference>
<name>A0A4R0R7H2_9APHY</name>
<proteinExistence type="predicted"/>
<gene>
    <name evidence="1" type="ORF">EIP91_006898</name>
</gene>
<organism evidence="1 2">
    <name type="scientific">Steccherinum ochraceum</name>
    <dbReference type="NCBI Taxonomy" id="92696"/>
    <lineage>
        <taxon>Eukaryota</taxon>
        <taxon>Fungi</taxon>
        <taxon>Dikarya</taxon>
        <taxon>Basidiomycota</taxon>
        <taxon>Agaricomycotina</taxon>
        <taxon>Agaricomycetes</taxon>
        <taxon>Polyporales</taxon>
        <taxon>Steccherinaceae</taxon>
        <taxon>Steccherinum</taxon>
    </lineage>
</organism>
<comment type="caution">
    <text evidence="1">The sequence shown here is derived from an EMBL/GenBank/DDBJ whole genome shotgun (WGS) entry which is preliminary data.</text>
</comment>
<keyword evidence="2" id="KW-1185">Reference proteome</keyword>
<evidence type="ECO:0008006" key="3">
    <source>
        <dbReference type="Google" id="ProtNLM"/>
    </source>
</evidence>
<evidence type="ECO:0000313" key="2">
    <source>
        <dbReference type="Proteomes" id="UP000292702"/>
    </source>
</evidence>
<protein>
    <recommendedName>
        <fullName evidence="3">NTF2 domain-containing protein</fullName>
    </recommendedName>
</protein>
<dbReference type="AlphaFoldDB" id="A0A4R0R7H2"/>
<accession>A0A4R0R7H2</accession>
<evidence type="ECO:0000313" key="1">
    <source>
        <dbReference type="EMBL" id="TCD62436.1"/>
    </source>
</evidence>